<proteinExistence type="predicted"/>
<dbReference type="Proteomes" id="UP001056681">
    <property type="component" value="Chromosome"/>
</dbReference>
<gene>
    <name evidence="1" type="ORF">IM816_08770</name>
</gene>
<reference evidence="1" key="1">
    <citation type="submission" date="2020-10" db="EMBL/GenBank/DDBJ databases">
        <title>Whole-genome sequence of Luteibacter sp. EIF3.</title>
        <authorList>
            <person name="Friedrich I."/>
            <person name="Hertel R."/>
            <person name="Daniel R."/>
        </authorList>
    </citation>
    <scope>NUCLEOTIDE SEQUENCE</scope>
    <source>
        <strain evidence="1">EIF3</strain>
    </source>
</reference>
<name>A0ABY4T9W2_9GAMM</name>
<evidence type="ECO:0000313" key="1">
    <source>
        <dbReference type="EMBL" id="URL60150.1"/>
    </source>
</evidence>
<keyword evidence="2" id="KW-1185">Reference proteome</keyword>
<organism evidence="1 2">
    <name type="scientific">Luteibacter flocculans</name>
    <dbReference type="NCBI Taxonomy" id="2780091"/>
    <lineage>
        <taxon>Bacteria</taxon>
        <taxon>Pseudomonadati</taxon>
        <taxon>Pseudomonadota</taxon>
        <taxon>Gammaproteobacteria</taxon>
        <taxon>Lysobacterales</taxon>
        <taxon>Rhodanobacteraceae</taxon>
        <taxon>Luteibacter</taxon>
    </lineage>
</organism>
<evidence type="ECO:0000313" key="2">
    <source>
        <dbReference type="Proteomes" id="UP001056681"/>
    </source>
</evidence>
<protein>
    <submittedName>
        <fullName evidence="1">Uncharacterized protein</fullName>
    </submittedName>
</protein>
<dbReference type="RefSeq" id="WP_250340603.1">
    <property type="nucleotide sequence ID" value="NZ_CP063231.1"/>
</dbReference>
<sequence length="157" mass="17275">MQQLIETIEPLPDAIRDAKAGVLRGARFCFHDAFQLTACYPDVSLVLGFLHEDGEVYPHAWIRAGEVDFDPTSSRAGPRIALALWTHAQCRDHVFHSPSVPGRPDERAVIPPRVNRAGDIVFTEIDDRDRELLSAGDNARAAVLRAQLLAIIASAGR</sequence>
<accession>A0ABY4T9W2</accession>
<dbReference type="EMBL" id="CP063231">
    <property type="protein sequence ID" value="URL60150.1"/>
    <property type="molecule type" value="Genomic_DNA"/>
</dbReference>